<dbReference type="EMBL" id="JACASE010000010">
    <property type="protein sequence ID" value="KAF6431786.1"/>
    <property type="molecule type" value="Genomic_DNA"/>
</dbReference>
<accession>A0A7J8E8Y9</accession>
<dbReference type="AlphaFoldDB" id="A0A7J8E8Y9"/>
<name>A0A7J8E8Y9_ROUAE</name>
<proteinExistence type="predicted"/>
<evidence type="ECO:0000313" key="2">
    <source>
        <dbReference type="Proteomes" id="UP000593571"/>
    </source>
</evidence>
<dbReference type="Proteomes" id="UP000593571">
    <property type="component" value="Unassembled WGS sequence"/>
</dbReference>
<organism evidence="1 2">
    <name type="scientific">Rousettus aegyptiacus</name>
    <name type="common">Egyptian fruit bat</name>
    <name type="synonym">Pteropus aegyptiacus</name>
    <dbReference type="NCBI Taxonomy" id="9407"/>
    <lineage>
        <taxon>Eukaryota</taxon>
        <taxon>Metazoa</taxon>
        <taxon>Chordata</taxon>
        <taxon>Craniata</taxon>
        <taxon>Vertebrata</taxon>
        <taxon>Euteleostomi</taxon>
        <taxon>Mammalia</taxon>
        <taxon>Eutheria</taxon>
        <taxon>Laurasiatheria</taxon>
        <taxon>Chiroptera</taxon>
        <taxon>Yinpterochiroptera</taxon>
        <taxon>Pteropodoidea</taxon>
        <taxon>Pteropodidae</taxon>
        <taxon>Rousettinae</taxon>
        <taxon>Rousettus</taxon>
    </lineage>
</organism>
<protein>
    <submittedName>
        <fullName evidence="1">Uncharacterized protein</fullName>
    </submittedName>
</protein>
<keyword evidence="2" id="KW-1185">Reference proteome</keyword>
<reference evidence="1 2" key="1">
    <citation type="journal article" date="2020" name="Nature">
        <title>Six reference-quality genomes reveal evolution of bat adaptations.</title>
        <authorList>
            <person name="Jebb D."/>
            <person name="Huang Z."/>
            <person name="Pippel M."/>
            <person name="Hughes G.M."/>
            <person name="Lavrichenko K."/>
            <person name="Devanna P."/>
            <person name="Winkler S."/>
            <person name="Jermiin L.S."/>
            <person name="Skirmuntt E.C."/>
            <person name="Katzourakis A."/>
            <person name="Burkitt-Gray L."/>
            <person name="Ray D.A."/>
            <person name="Sullivan K.A.M."/>
            <person name="Roscito J.G."/>
            <person name="Kirilenko B.M."/>
            <person name="Davalos L.M."/>
            <person name="Corthals A.P."/>
            <person name="Power M.L."/>
            <person name="Jones G."/>
            <person name="Ransome R.D."/>
            <person name="Dechmann D.K.N."/>
            <person name="Locatelli A.G."/>
            <person name="Puechmaille S.J."/>
            <person name="Fedrigo O."/>
            <person name="Jarvis E.D."/>
            <person name="Hiller M."/>
            <person name="Vernes S.C."/>
            <person name="Myers E.W."/>
            <person name="Teeling E.C."/>
        </authorList>
    </citation>
    <scope>NUCLEOTIDE SEQUENCE [LARGE SCALE GENOMIC DNA]</scope>
    <source>
        <strain evidence="1">MRouAeg1</strain>
        <tissue evidence="1">Muscle</tissue>
    </source>
</reference>
<evidence type="ECO:0000313" key="1">
    <source>
        <dbReference type="EMBL" id="KAF6431786.1"/>
    </source>
</evidence>
<gene>
    <name evidence="1" type="ORF">HJG63_008261</name>
</gene>
<comment type="caution">
    <text evidence="1">The sequence shown here is derived from an EMBL/GenBank/DDBJ whole genome shotgun (WGS) entry which is preliminary data.</text>
</comment>
<sequence length="141" mass="15130">MDGGPLRDVAELAPRFHDAHGTPAARWGSSASVVKTDSTEEGKGLWETELPPVEACRAAVRGPEGSAPCFSSASRGTDARLSAVQWHLHHTASDRKRVSAPTRLHARLGEDSAWELRAWGNRSSAINAIYSIPQHGGIRSV</sequence>